<protein>
    <submittedName>
        <fullName evidence="1">GlcNAc-PI de-N-acetylase</fullName>
    </submittedName>
</protein>
<dbReference type="InterPro" id="IPR024078">
    <property type="entry name" value="LmbE-like_dom_sf"/>
</dbReference>
<proteinExistence type="predicted"/>
<dbReference type="InterPro" id="IPR003737">
    <property type="entry name" value="GlcNAc_PI_deacetylase-related"/>
</dbReference>
<dbReference type="Gene3D" id="3.40.50.10320">
    <property type="entry name" value="LmbE-like"/>
    <property type="match status" value="1"/>
</dbReference>
<dbReference type="PANTHER" id="PTHR12993">
    <property type="entry name" value="N-ACETYLGLUCOSAMINYL-PHOSPHATIDYLINOSITOL DE-N-ACETYLASE-RELATED"/>
    <property type="match status" value="1"/>
</dbReference>
<name>A0ABQ2F1T9_9DEIO</name>
<organism evidence="1 2">
    <name type="scientific">Deinococcus malanensis</name>
    <dbReference type="NCBI Taxonomy" id="1706855"/>
    <lineage>
        <taxon>Bacteria</taxon>
        <taxon>Thermotogati</taxon>
        <taxon>Deinococcota</taxon>
        <taxon>Deinococci</taxon>
        <taxon>Deinococcales</taxon>
        <taxon>Deinococcaceae</taxon>
        <taxon>Deinococcus</taxon>
    </lineage>
</organism>
<dbReference type="RefSeq" id="WP_189011208.1">
    <property type="nucleotide sequence ID" value="NZ_BMPP01000019.1"/>
</dbReference>
<dbReference type="PANTHER" id="PTHR12993:SF11">
    <property type="entry name" value="N-ACETYLGLUCOSAMINYL-PHOSPHATIDYLINOSITOL DE-N-ACETYLASE"/>
    <property type="match status" value="1"/>
</dbReference>
<sequence length="243" mass="27500">MNLLAVFSHPDDECGCAATLAKHARRGDQVMIAWTTYGEMSSRFRGVPHSEVKRTREGWARDVAGLIGAQHHFFDMGDTRMQGSRDEALQLARLYADFRPDAIITWDDKGGGTFTPHPDHRATAKIAYDAIVLARLPKALMEHQADPAEEPEAHRTPVNFYQYAQYGTPDPTLPVVHVDVADTIEVAGQVYGYYARHMHGQENEFPMERFRIGRSANSHHTGSMFTEKYTVKRMFHPTIPYLL</sequence>
<evidence type="ECO:0000313" key="1">
    <source>
        <dbReference type="EMBL" id="GGK38812.1"/>
    </source>
</evidence>
<keyword evidence="2" id="KW-1185">Reference proteome</keyword>
<evidence type="ECO:0000313" key="2">
    <source>
        <dbReference type="Proteomes" id="UP000647587"/>
    </source>
</evidence>
<dbReference type="Proteomes" id="UP000647587">
    <property type="component" value="Unassembled WGS sequence"/>
</dbReference>
<comment type="caution">
    <text evidence="1">The sequence shown here is derived from an EMBL/GenBank/DDBJ whole genome shotgun (WGS) entry which is preliminary data.</text>
</comment>
<gene>
    <name evidence="1" type="ORF">GCM10008955_35710</name>
</gene>
<reference evidence="2" key="1">
    <citation type="journal article" date="2019" name="Int. J. Syst. Evol. Microbiol.">
        <title>The Global Catalogue of Microorganisms (GCM) 10K type strain sequencing project: providing services to taxonomists for standard genome sequencing and annotation.</title>
        <authorList>
            <consortium name="The Broad Institute Genomics Platform"/>
            <consortium name="The Broad Institute Genome Sequencing Center for Infectious Disease"/>
            <person name="Wu L."/>
            <person name="Ma J."/>
        </authorList>
    </citation>
    <scope>NUCLEOTIDE SEQUENCE [LARGE SCALE GENOMIC DNA]</scope>
    <source>
        <strain evidence="2">JCM 30331</strain>
    </source>
</reference>
<dbReference type="EMBL" id="BMPP01000019">
    <property type="protein sequence ID" value="GGK38812.1"/>
    <property type="molecule type" value="Genomic_DNA"/>
</dbReference>
<dbReference type="SUPFAM" id="SSF102588">
    <property type="entry name" value="LmbE-like"/>
    <property type="match status" value="1"/>
</dbReference>
<dbReference type="Pfam" id="PF02585">
    <property type="entry name" value="PIG-L"/>
    <property type="match status" value="1"/>
</dbReference>
<accession>A0ABQ2F1T9</accession>